<accession>A0A1T4S672</accession>
<feature type="coiled-coil region" evidence="4">
    <location>
        <begin position="168"/>
        <end position="195"/>
    </location>
</feature>
<dbReference type="NCBIfam" id="NF040772">
    <property type="entry name" value="double_cubane"/>
    <property type="match status" value="1"/>
</dbReference>
<protein>
    <submittedName>
        <fullName evidence="5">Benzoyl-CoA reductase/2-hydroxyglutaryl-CoA dehydratase subunit, BcrC/BadD/HgdB</fullName>
    </submittedName>
</protein>
<dbReference type="AlphaFoldDB" id="A0A1T4S672"/>
<evidence type="ECO:0000256" key="4">
    <source>
        <dbReference type="SAM" id="Coils"/>
    </source>
</evidence>
<dbReference type="GO" id="GO:0051536">
    <property type="term" value="F:iron-sulfur cluster binding"/>
    <property type="evidence" value="ECO:0007669"/>
    <property type="project" value="UniProtKB-KW"/>
</dbReference>
<dbReference type="PANTHER" id="PTHR30548">
    <property type="entry name" value="2-HYDROXYGLUTARYL-COA DEHYDRATASE, D-COMPONENT-RELATED"/>
    <property type="match status" value="1"/>
</dbReference>
<dbReference type="InterPro" id="IPR010327">
    <property type="entry name" value="FldB/FldC_alpha/beta"/>
</dbReference>
<evidence type="ECO:0000313" key="5">
    <source>
        <dbReference type="EMBL" id="SKA23351.1"/>
    </source>
</evidence>
<organism evidence="5 6">
    <name type="scientific">Carboxydocella sporoproducens DSM 16521</name>
    <dbReference type="NCBI Taxonomy" id="1121270"/>
    <lineage>
        <taxon>Bacteria</taxon>
        <taxon>Bacillati</taxon>
        <taxon>Bacillota</taxon>
        <taxon>Clostridia</taxon>
        <taxon>Eubacteriales</taxon>
        <taxon>Clostridiales Family XVI. Incertae Sedis</taxon>
        <taxon>Carboxydocella</taxon>
    </lineage>
</organism>
<comment type="similarity">
    <text evidence="2">Belongs to the FldB/FldC dehydratase alpha/beta subunit family.</text>
</comment>
<evidence type="ECO:0000313" key="6">
    <source>
        <dbReference type="Proteomes" id="UP000189933"/>
    </source>
</evidence>
<keyword evidence="6" id="KW-1185">Reference proteome</keyword>
<reference evidence="6" key="1">
    <citation type="submission" date="2017-02" db="EMBL/GenBank/DDBJ databases">
        <authorList>
            <person name="Varghese N."/>
            <person name="Submissions S."/>
        </authorList>
    </citation>
    <scope>NUCLEOTIDE SEQUENCE [LARGE SCALE GENOMIC DNA]</scope>
    <source>
        <strain evidence="6">DSM 16521</strain>
    </source>
</reference>
<dbReference type="Gene3D" id="1.20.1270.370">
    <property type="match status" value="1"/>
</dbReference>
<keyword evidence="4" id="KW-0175">Coiled coil</keyword>
<dbReference type="GO" id="GO:0016836">
    <property type="term" value="F:hydro-lyase activity"/>
    <property type="evidence" value="ECO:0007669"/>
    <property type="project" value="UniProtKB-ARBA"/>
</dbReference>
<sequence>MSNDWRAMWAELGIDLEKHDQFLAALPELYEKTFINQFNRPQAMQYFDFVISEVHGLRVKELVDHKLKGGKVVASFCVFVPEELILAVDAVSIGLCAGAQFPVATGEKVLPRSICPLIKASIGFKLDSICPYFQVADFVIGETTCDGKKKAWEILNDFIPTYVMELPQRKEKEDYDLWEAEVNRLMQKLETETGKAVDFESLSQAVAKVNNRRKVLRRLYDLRKADPVPISGKDALLITQLAFFDDPERFSAKVSELCDELEERVKEGMGVVPQGTPRILITGSPMPIPNWKIHDIIESCGGVVVCEETCTGTRYFEQLTEEGQTISEQLKQIAMRAMKINCACFTPNNERINDILRLVEEYKIDGVIYYNLQFCHPYSIEYYKIERALQAAEIPVLKIESDYSEEDLPILQNRIQAFLEMVGQ</sequence>
<dbReference type="OrthoDB" id="9810278at2"/>
<dbReference type="RefSeq" id="WP_078666434.1">
    <property type="nucleotide sequence ID" value="NZ_FUXM01000043.1"/>
</dbReference>
<dbReference type="Pfam" id="PF06050">
    <property type="entry name" value="HGD-D"/>
    <property type="match status" value="1"/>
</dbReference>
<evidence type="ECO:0000256" key="2">
    <source>
        <dbReference type="ARBA" id="ARBA00005806"/>
    </source>
</evidence>
<keyword evidence="3" id="KW-0479">Metal-binding</keyword>
<gene>
    <name evidence="5" type="ORF">SAMN02745885_02447</name>
</gene>
<keyword evidence="3" id="KW-0411">Iron-sulfur</keyword>
<dbReference type="InterPro" id="IPR047678">
    <property type="entry name" value="YjiM-like"/>
</dbReference>
<dbReference type="Gene3D" id="3.40.50.11900">
    <property type="match status" value="1"/>
</dbReference>
<dbReference type="Proteomes" id="UP000189933">
    <property type="component" value="Unassembled WGS sequence"/>
</dbReference>
<proteinExistence type="inferred from homology"/>
<evidence type="ECO:0000256" key="1">
    <source>
        <dbReference type="ARBA" id="ARBA00001966"/>
    </source>
</evidence>
<dbReference type="EMBL" id="FUXM01000043">
    <property type="protein sequence ID" value="SKA23351.1"/>
    <property type="molecule type" value="Genomic_DNA"/>
</dbReference>
<keyword evidence="3" id="KW-0408">Iron</keyword>
<dbReference type="PANTHER" id="PTHR30548:SF1">
    <property type="entry name" value="DEHYDRATASE SUBUNIT MJ0007-RELATED"/>
    <property type="match status" value="1"/>
</dbReference>
<name>A0A1T4S672_9FIRM</name>
<comment type="cofactor">
    <cofactor evidence="1">
        <name>[4Fe-4S] cluster</name>
        <dbReference type="ChEBI" id="CHEBI:49883"/>
    </cofactor>
</comment>
<evidence type="ECO:0000256" key="3">
    <source>
        <dbReference type="ARBA" id="ARBA00023014"/>
    </source>
</evidence>
<dbReference type="Gene3D" id="3.40.50.11890">
    <property type="match status" value="1"/>
</dbReference>